<dbReference type="Proteomes" id="UP000267341">
    <property type="component" value="Unassembled WGS sequence"/>
</dbReference>
<keyword evidence="2" id="KW-1185">Reference proteome</keyword>
<protein>
    <recommendedName>
        <fullName evidence="3">Phage protein</fullName>
    </recommendedName>
</protein>
<dbReference type="EMBL" id="RBIZ01000007">
    <property type="protein sequence ID" value="RKR53203.1"/>
    <property type="molecule type" value="Genomic_DNA"/>
</dbReference>
<accession>A0ABX9RTW5</accession>
<evidence type="ECO:0008006" key="3">
    <source>
        <dbReference type="Google" id="ProtNLM"/>
    </source>
</evidence>
<sequence>MKMQWFHHTDLTTTEANELISRYNSRNIQTKKTLSADPRLWVVAAYLPYSEREPRVDKKFQSRIWQ</sequence>
<name>A0ABX9RTW5_9ENTR</name>
<proteinExistence type="predicted"/>
<reference evidence="1 2" key="1">
    <citation type="submission" date="2018-10" db="EMBL/GenBank/DDBJ databases">
        <title>Genomic Encyclopedia of Type Strains, Phase IV (KMG-IV): sequencing the most valuable type-strain genomes for metagenomic binning, comparative biology and taxonomic classification.</title>
        <authorList>
            <person name="Goeker M."/>
        </authorList>
    </citation>
    <scope>NUCLEOTIDE SEQUENCE [LARGE SCALE GENOMIC DNA]</scope>
    <source>
        <strain evidence="1 2">DSM 5079</strain>
    </source>
</reference>
<evidence type="ECO:0000313" key="2">
    <source>
        <dbReference type="Proteomes" id="UP000267341"/>
    </source>
</evidence>
<comment type="caution">
    <text evidence="1">The sequence shown here is derived from an EMBL/GenBank/DDBJ whole genome shotgun (WGS) entry which is preliminary data.</text>
</comment>
<organism evidence="1 2">
    <name type="scientific">Yokenella regensburgei</name>
    <dbReference type="NCBI Taxonomy" id="158877"/>
    <lineage>
        <taxon>Bacteria</taxon>
        <taxon>Pseudomonadati</taxon>
        <taxon>Pseudomonadota</taxon>
        <taxon>Gammaproteobacteria</taxon>
        <taxon>Enterobacterales</taxon>
        <taxon>Enterobacteriaceae</taxon>
        <taxon>Yokenella</taxon>
    </lineage>
</organism>
<evidence type="ECO:0000313" key="1">
    <source>
        <dbReference type="EMBL" id="RKR53203.1"/>
    </source>
</evidence>
<gene>
    <name evidence="1" type="ORF">C7387_4344</name>
</gene>